<dbReference type="InterPro" id="IPR016032">
    <property type="entry name" value="Sig_transdc_resp-reg_C-effctor"/>
</dbReference>
<protein>
    <submittedName>
        <fullName evidence="4">Response regulator transcription factor</fullName>
    </submittedName>
</protein>
<reference evidence="4 5" key="1">
    <citation type="submission" date="2019-06" db="EMBL/GenBank/DDBJ databases">
        <title>Lysobacter alkalisoli sp. nov. isolated from saline-alkali soil.</title>
        <authorList>
            <person name="Sun J.-Q."/>
            <person name="Xu L."/>
        </authorList>
    </citation>
    <scope>NUCLEOTIDE SEQUENCE [LARGE SCALE GENOMIC DNA]</scope>
    <source>
        <strain evidence="4 5">SJ-36</strain>
    </source>
</reference>
<dbReference type="Proteomes" id="UP000317199">
    <property type="component" value="Chromosome"/>
</dbReference>
<evidence type="ECO:0000259" key="3">
    <source>
        <dbReference type="PROSITE" id="PS50043"/>
    </source>
</evidence>
<dbReference type="OrthoDB" id="9793083at2"/>
<dbReference type="InterPro" id="IPR039420">
    <property type="entry name" value="WalR-like"/>
</dbReference>
<dbReference type="PROSITE" id="PS00622">
    <property type="entry name" value="HTH_LUXR_1"/>
    <property type="match status" value="1"/>
</dbReference>
<dbReference type="InterPro" id="IPR000792">
    <property type="entry name" value="Tscrpt_reg_LuxR_C"/>
</dbReference>
<dbReference type="PRINTS" id="PR00038">
    <property type="entry name" value="HTHLUXR"/>
</dbReference>
<evidence type="ECO:0000313" key="5">
    <source>
        <dbReference type="Proteomes" id="UP000317199"/>
    </source>
</evidence>
<dbReference type="Gene3D" id="3.40.50.2300">
    <property type="match status" value="1"/>
</dbReference>
<evidence type="ECO:0000313" key="4">
    <source>
        <dbReference type="EMBL" id="QDH70301.1"/>
    </source>
</evidence>
<evidence type="ECO:0000256" key="2">
    <source>
        <dbReference type="SAM" id="MobiDB-lite"/>
    </source>
</evidence>
<feature type="domain" description="HTH luxR-type" evidence="3">
    <location>
        <begin position="228"/>
        <end position="293"/>
    </location>
</feature>
<dbReference type="PANTHER" id="PTHR43214">
    <property type="entry name" value="TWO-COMPONENT RESPONSE REGULATOR"/>
    <property type="match status" value="1"/>
</dbReference>
<name>A0A514BSE8_9GAMM</name>
<dbReference type="PROSITE" id="PS50043">
    <property type="entry name" value="HTH_LUXR_2"/>
    <property type="match status" value="1"/>
</dbReference>
<proteinExistence type="predicted"/>
<keyword evidence="5" id="KW-1185">Reference proteome</keyword>
<dbReference type="AlphaFoldDB" id="A0A514BSE8"/>
<gene>
    <name evidence="4" type="ORF">FKV23_09525</name>
</gene>
<feature type="region of interest" description="Disordered" evidence="2">
    <location>
        <begin position="1"/>
        <end position="21"/>
    </location>
</feature>
<dbReference type="EMBL" id="CP041242">
    <property type="protein sequence ID" value="QDH70301.1"/>
    <property type="molecule type" value="Genomic_DNA"/>
</dbReference>
<dbReference type="CDD" id="cd06170">
    <property type="entry name" value="LuxR_C_like"/>
    <property type="match status" value="1"/>
</dbReference>
<organism evidence="4 5">
    <name type="scientific">Marilutibacter alkalisoli</name>
    <dbReference type="NCBI Taxonomy" id="2591633"/>
    <lineage>
        <taxon>Bacteria</taxon>
        <taxon>Pseudomonadati</taxon>
        <taxon>Pseudomonadota</taxon>
        <taxon>Gammaproteobacteria</taxon>
        <taxon>Lysobacterales</taxon>
        <taxon>Lysobacteraceae</taxon>
        <taxon>Marilutibacter</taxon>
    </lineage>
</organism>
<evidence type="ECO:0000256" key="1">
    <source>
        <dbReference type="ARBA" id="ARBA00023125"/>
    </source>
</evidence>
<dbReference type="Pfam" id="PF00196">
    <property type="entry name" value="GerE"/>
    <property type="match status" value="1"/>
</dbReference>
<dbReference type="SMART" id="SM00421">
    <property type="entry name" value="HTH_LUXR"/>
    <property type="match status" value="1"/>
</dbReference>
<dbReference type="KEGG" id="lyj:FKV23_09525"/>
<sequence length="296" mass="32731">MREGGRTPSHSPSDHPRFPKTRMSAIKPIMRWYRVPRHQVRTMYAENACLAQATRPVRGANARCNATAGTAPITVMVCSGRAALHATVRAMQADTPGIRLLAGPCDGDTCLRSCAAPTAPQILLLDKDWLDIAGTRLLCLLRERCPRMRILLAWDRVPSTLMSDVTHHRLDGFLPATSPPEVYRKAIKAVIQGELWLSRELMTRAIVALHMELHAVERNADANDDAPVACIAGTLTPREAEVVVHLRRGFTNKEIARELGIMEDTVKKHLKNIFAKLGVNRRTLVALYPASECVTG</sequence>
<dbReference type="InterPro" id="IPR036388">
    <property type="entry name" value="WH-like_DNA-bd_sf"/>
</dbReference>
<dbReference type="GO" id="GO:0006355">
    <property type="term" value="P:regulation of DNA-templated transcription"/>
    <property type="evidence" value="ECO:0007669"/>
    <property type="project" value="InterPro"/>
</dbReference>
<accession>A0A514BSE8</accession>
<dbReference type="SUPFAM" id="SSF46894">
    <property type="entry name" value="C-terminal effector domain of the bipartite response regulators"/>
    <property type="match status" value="1"/>
</dbReference>
<keyword evidence="1" id="KW-0238">DNA-binding</keyword>
<dbReference type="Gene3D" id="1.10.10.10">
    <property type="entry name" value="Winged helix-like DNA-binding domain superfamily/Winged helix DNA-binding domain"/>
    <property type="match status" value="1"/>
</dbReference>
<dbReference type="GO" id="GO:0003677">
    <property type="term" value="F:DNA binding"/>
    <property type="evidence" value="ECO:0007669"/>
    <property type="project" value="UniProtKB-KW"/>
</dbReference>